<dbReference type="InterPro" id="IPR008915">
    <property type="entry name" value="Peptidase_M50"/>
</dbReference>
<dbReference type="Pfam" id="PF02163">
    <property type="entry name" value="Peptidase_M50"/>
    <property type="match status" value="1"/>
</dbReference>
<evidence type="ECO:0000313" key="15">
    <source>
        <dbReference type="Proteomes" id="UP000594800"/>
    </source>
</evidence>
<evidence type="ECO:0000256" key="5">
    <source>
        <dbReference type="ARBA" id="ARBA00022692"/>
    </source>
</evidence>
<evidence type="ECO:0000256" key="3">
    <source>
        <dbReference type="ARBA" id="ARBA00007931"/>
    </source>
</evidence>
<evidence type="ECO:0000256" key="4">
    <source>
        <dbReference type="ARBA" id="ARBA00022670"/>
    </source>
</evidence>
<evidence type="ECO:0000259" key="13">
    <source>
        <dbReference type="Pfam" id="PF02163"/>
    </source>
</evidence>
<evidence type="ECO:0000256" key="10">
    <source>
        <dbReference type="ARBA" id="ARBA00023049"/>
    </source>
</evidence>
<evidence type="ECO:0000256" key="6">
    <source>
        <dbReference type="ARBA" id="ARBA00022723"/>
    </source>
</evidence>
<comment type="cofactor">
    <cofactor evidence="1">
        <name>Zn(2+)</name>
        <dbReference type="ChEBI" id="CHEBI:29105"/>
    </cofactor>
</comment>
<keyword evidence="5 12" id="KW-0812">Transmembrane</keyword>
<dbReference type="AlphaFoldDB" id="A0A7S9LU39"/>
<dbReference type="Proteomes" id="UP000594800">
    <property type="component" value="Chromosome"/>
</dbReference>
<dbReference type="GO" id="GO:0008237">
    <property type="term" value="F:metallopeptidase activity"/>
    <property type="evidence" value="ECO:0007669"/>
    <property type="project" value="UniProtKB-KW"/>
</dbReference>
<feature type="domain" description="Peptidase M50" evidence="13">
    <location>
        <begin position="140"/>
        <end position="181"/>
    </location>
</feature>
<feature type="transmembrane region" description="Helical" evidence="12">
    <location>
        <begin position="185"/>
        <end position="212"/>
    </location>
</feature>
<protein>
    <submittedName>
        <fullName evidence="14">Site-2 protease family protein</fullName>
    </submittedName>
</protein>
<sequence length="260" mass="27873">MLSLLAAAALNGGIWRALRGGWINPARHLSEPPGLQTLVLALLSIAFAMYLLDPVGGLMLIAVVVIHEFGHVAAYRVIGHNDARFRLIPLFGGVAISDQLPASQLKSFFVSLMGPGICIAPLVAAVAMSEMLVESAPVTADYFYYFAMLTGALNFFNLLPLWPLDGGRCLSYIMQAFSPRLAQGAVLLMSAALAGYGLMVQSMLLLGFALMSVPSAMQAGVVASYQRPMTRWQAVLALAAWLATAGTHAMVGYWIILRFL</sequence>
<reference evidence="14 15" key="1">
    <citation type="submission" date="2020-11" db="EMBL/GenBank/DDBJ databases">
        <title>Description of Pontivivens ytuae sp. nov. isolated from deep sea sediment of Mariana Trench.</title>
        <authorList>
            <person name="Wang Z."/>
            <person name="Sun Q.-L."/>
            <person name="Xu X.-D."/>
            <person name="Tang Y.-Z."/>
            <person name="Zhang J."/>
        </authorList>
    </citation>
    <scope>NUCLEOTIDE SEQUENCE [LARGE SCALE GENOMIC DNA]</scope>
    <source>
        <strain evidence="14 15">MT2928</strain>
    </source>
</reference>
<keyword evidence="7" id="KW-0378">Hydrolase</keyword>
<proteinExistence type="inferred from homology"/>
<comment type="similarity">
    <text evidence="3">Belongs to the peptidase M50B family.</text>
</comment>
<evidence type="ECO:0000256" key="1">
    <source>
        <dbReference type="ARBA" id="ARBA00001947"/>
    </source>
</evidence>
<keyword evidence="8" id="KW-0862">Zinc</keyword>
<keyword evidence="11 12" id="KW-0472">Membrane</keyword>
<name>A0A7S9LU39_9RHOB</name>
<feature type="transmembrane region" description="Helical" evidence="12">
    <location>
        <begin position="108"/>
        <end position="127"/>
    </location>
</feature>
<keyword evidence="15" id="KW-1185">Reference proteome</keyword>
<organism evidence="14 15">
    <name type="scientific">Pontivivens ytuae</name>
    <dbReference type="NCBI Taxonomy" id="2789856"/>
    <lineage>
        <taxon>Bacteria</taxon>
        <taxon>Pseudomonadati</taxon>
        <taxon>Pseudomonadota</taxon>
        <taxon>Alphaproteobacteria</taxon>
        <taxon>Rhodobacterales</taxon>
        <taxon>Paracoccaceae</taxon>
        <taxon>Pontivivens</taxon>
    </lineage>
</organism>
<dbReference type="GO" id="GO:0006508">
    <property type="term" value="P:proteolysis"/>
    <property type="evidence" value="ECO:0007669"/>
    <property type="project" value="UniProtKB-KW"/>
</dbReference>
<evidence type="ECO:0000256" key="9">
    <source>
        <dbReference type="ARBA" id="ARBA00022989"/>
    </source>
</evidence>
<evidence type="ECO:0000313" key="14">
    <source>
        <dbReference type="EMBL" id="QPH55196.1"/>
    </source>
</evidence>
<keyword evidence="10" id="KW-0482">Metalloprotease</keyword>
<dbReference type="PANTHER" id="PTHR39188">
    <property type="entry name" value="MEMBRANE-ASSOCIATED ZINC METALLOPROTEASE M50B"/>
    <property type="match status" value="1"/>
</dbReference>
<keyword evidence="6" id="KW-0479">Metal-binding</keyword>
<evidence type="ECO:0000256" key="8">
    <source>
        <dbReference type="ARBA" id="ARBA00022833"/>
    </source>
</evidence>
<gene>
    <name evidence="14" type="ORF">I0K15_05505</name>
</gene>
<evidence type="ECO:0000256" key="11">
    <source>
        <dbReference type="ARBA" id="ARBA00023136"/>
    </source>
</evidence>
<dbReference type="GO" id="GO:0046872">
    <property type="term" value="F:metal ion binding"/>
    <property type="evidence" value="ECO:0007669"/>
    <property type="project" value="UniProtKB-KW"/>
</dbReference>
<dbReference type="PANTHER" id="PTHR39188:SF3">
    <property type="entry name" value="STAGE IV SPORULATION PROTEIN FB"/>
    <property type="match status" value="1"/>
</dbReference>
<keyword evidence="9 12" id="KW-1133">Transmembrane helix</keyword>
<evidence type="ECO:0000256" key="12">
    <source>
        <dbReference type="SAM" id="Phobius"/>
    </source>
</evidence>
<comment type="subcellular location">
    <subcellularLocation>
        <location evidence="2">Membrane</location>
        <topology evidence="2">Multi-pass membrane protein</topology>
    </subcellularLocation>
</comment>
<keyword evidence="4 14" id="KW-0645">Protease</keyword>
<feature type="transmembrane region" description="Helical" evidence="12">
    <location>
        <begin position="142"/>
        <end position="164"/>
    </location>
</feature>
<dbReference type="EMBL" id="CP064942">
    <property type="protein sequence ID" value="QPH55196.1"/>
    <property type="molecule type" value="Genomic_DNA"/>
</dbReference>
<feature type="transmembrane region" description="Helical" evidence="12">
    <location>
        <begin position="232"/>
        <end position="256"/>
    </location>
</feature>
<evidence type="ECO:0000256" key="7">
    <source>
        <dbReference type="ARBA" id="ARBA00022801"/>
    </source>
</evidence>
<dbReference type="RefSeq" id="WP_196104395.1">
    <property type="nucleotide sequence ID" value="NZ_CP064942.1"/>
</dbReference>
<dbReference type="KEGG" id="poz:I0K15_05505"/>
<accession>A0A7S9LU39</accession>
<evidence type="ECO:0000256" key="2">
    <source>
        <dbReference type="ARBA" id="ARBA00004141"/>
    </source>
</evidence>
<dbReference type="GO" id="GO:0016020">
    <property type="term" value="C:membrane"/>
    <property type="evidence" value="ECO:0007669"/>
    <property type="project" value="UniProtKB-SubCell"/>
</dbReference>